<dbReference type="InterPro" id="IPR058568">
    <property type="entry name" value="Ig_TRAPPC9_Trs120_4th"/>
</dbReference>
<comment type="subcellular location">
    <subcellularLocation>
        <location evidence="1">Golgi apparatus</location>
    </subcellularLocation>
</comment>
<dbReference type="Pfam" id="PF26251">
    <property type="entry name" value="TPR_TRAPPC9-Trs120"/>
    <property type="match status" value="1"/>
</dbReference>
<accession>A0A0C3AK19</accession>
<reference evidence="10" key="2">
    <citation type="submission" date="2015-01" db="EMBL/GenBank/DDBJ databases">
        <title>Evolutionary Origins and Diversification of the Mycorrhizal Mutualists.</title>
        <authorList>
            <consortium name="DOE Joint Genome Institute"/>
            <consortium name="Mycorrhizal Genomics Consortium"/>
            <person name="Kohler A."/>
            <person name="Kuo A."/>
            <person name="Nagy L.G."/>
            <person name="Floudas D."/>
            <person name="Copeland A."/>
            <person name="Barry K.W."/>
            <person name="Cichocki N."/>
            <person name="Veneault-Fourrey C."/>
            <person name="LaButti K."/>
            <person name="Lindquist E.A."/>
            <person name="Lipzen A."/>
            <person name="Lundell T."/>
            <person name="Morin E."/>
            <person name="Murat C."/>
            <person name="Riley R."/>
            <person name="Ohm R."/>
            <person name="Sun H."/>
            <person name="Tunlid A."/>
            <person name="Henrissat B."/>
            <person name="Grigoriev I.V."/>
            <person name="Hibbett D.S."/>
            <person name="Martin F."/>
        </authorList>
    </citation>
    <scope>NUCLEOTIDE SEQUENCE [LARGE SCALE GENOMIC DNA]</scope>
    <source>
        <strain evidence="10">Foug A</strain>
    </source>
</reference>
<evidence type="ECO:0000259" key="7">
    <source>
        <dbReference type="Pfam" id="PF26282"/>
    </source>
</evidence>
<feature type="domain" description="Trs120/TRAPPC9 third Ig-like" evidence="7">
    <location>
        <begin position="1049"/>
        <end position="1211"/>
    </location>
</feature>
<feature type="domain" description="Trs120/TRAPPC9 fourth Ig-like" evidence="8">
    <location>
        <begin position="1222"/>
        <end position="1317"/>
    </location>
</feature>
<dbReference type="Pfam" id="PF08626">
    <property type="entry name" value="TRAPPC9-Trs120"/>
    <property type="match status" value="1"/>
</dbReference>
<name>A0A0C3AK19_9AGAM</name>
<feature type="domain" description="Trs120/TRAPPC9 TPR region" evidence="5">
    <location>
        <begin position="364"/>
        <end position="682"/>
    </location>
</feature>
<keyword evidence="2" id="KW-0333">Golgi apparatus</keyword>
<reference evidence="9 10" key="1">
    <citation type="submission" date="2014-04" db="EMBL/GenBank/DDBJ databases">
        <authorList>
            <consortium name="DOE Joint Genome Institute"/>
            <person name="Kuo A."/>
            <person name="Kohler A."/>
            <person name="Nagy L.G."/>
            <person name="Floudas D."/>
            <person name="Copeland A."/>
            <person name="Barry K.W."/>
            <person name="Cichocki N."/>
            <person name="Veneault-Fourrey C."/>
            <person name="LaButti K."/>
            <person name="Lindquist E.A."/>
            <person name="Lipzen A."/>
            <person name="Lundell T."/>
            <person name="Morin E."/>
            <person name="Murat C."/>
            <person name="Sun H."/>
            <person name="Tunlid A."/>
            <person name="Henrissat B."/>
            <person name="Grigoriev I.V."/>
            <person name="Hibbett D.S."/>
            <person name="Martin F."/>
            <person name="Nordberg H.P."/>
            <person name="Cantor M.N."/>
            <person name="Hua S.X."/>
        </authorList>
    </citation>
    <scope>NUCLEOTIDE SEQUENCE [LARGE SCALE GENOMIC DNA]</scope>
    <source>
        <strain evidence="9 10">Foug A</strain>
    </source>
</reference>
<dbReference type="InterPro" id="IPR013935">
    <property type="entry name" value="Trs120_TRAPPC9"/>
</dbReference>
<feature type="domain" description="Trs120/TRAPPC9 N-terminal" evidence="4">
    <location>
        <begin position="6"/>
        <end position="344"/>
    </location>
</feature>
<evidence type="ECO:0000259" key="8">
    <source>
        <dbReference type="Pfam" id="PF26283"/>
    </source>
</evidence>
<evidence type="ECO:0000256" key="3">
    <source>
        <dbReference type="SAM" id="MobiDB-lite"/>
    </source>
</evidence>
<dbReference type="PANTHER" id="PTHR21512:SF5">
    <property type="entry name" value="TRAFFICKING PROTEIN PARTICLE COMPLEX SUBUNIT 9"/>
    <property type="match status" value="1"/>
</dbReference>
<dbReference type="PANTHER" id="PTHR21512">
    <property type="entry name" value="TRAFFICKING PROTEIN PARTICLE COMPLEX SUBUNIT 9"/>
    <property type="match status" value="1"/>
</dbReference>
<evidence type="ECO:0000259" key="6">
    <source>
        <dbReference type="Pfam" id="PF26254"/>
    </source>
</evidence>
<dbReference type="Pfam" id="PF26254">
    <property type="entry name" value="Ig_TRAPPC9-Trs120_1st"/>
    <property type="match status" value="1"/>
</dbReference>
<dbReference type="InterPro" id="IPR058564">
    <property type="entry name" value="TPR_TRAPPC9_Trs120"/>
</dbReference>
<dbReference type="FunCoup" id="A0A0C3AK19">
    <property type="interactions" value="60"/>
</dbReference>
<dbReference type="InParanoid" id="A0A0C3AK19"/>
<dbReference type="EMBL" id="KN822023">
    <property type="protein sequence ID" value="KIM65297.1"/>
    <property type="molecule type" value="Genomic_DNA"/>
</dbReference>
<dbReference type="Pfam" id="PF26283">
    <property type="entry name" value="Ig_TRAPPC9-Trs120_4th"/>
    <property type="match status" value="1"/>
</dbReference>
<keyword evidence="10" id="KW-1185">Reference proteome</keyword>
<dbReference type="Pfam" id="PF26280">
    <property type="entry name" value="Ig_TRAPPC9-Trs120_2nd"/>
    <property type="match status" value="1"/>
</dbReference>
<evidence type="ECO:0000259" key="4">
    <source>
        <dbReference type="Pfam" id="PF08626"/>
    </source>
</evidence>
<proteinExistence type="predicted"/>
<dbReference type="Pfam" id="PF26282">
    <property type="entry name" value="Ig_TRAPPC9-Trs120_3rd"/>
    <property type="match status" value="1"/>
</dbReference>
<organism evidence="9 10">
    <name type="scientific">Scleroderma citrinum Foug A</name>
    <dbReference type="NCBI Taxonomy" id="1036808"/>
    <lineage>
        <taxon>Eukaryota</taxon>
        <taxon>Fungi</taxon>
        <taxon>Dikarya</taxon>
        <taxon>Basidiomycota</taxon>
        <taxon>Agaricomycotina</taxon>
        <taxon>Agaricomycetes</taxon>
        <taxon>Agaricomycetidae</taxon>
        <taxon>Boletales</taxon>
        <taxon>Sclerodermatineae</taxon>
        <taxon>Sclerodermataceae</taxon>
        <taxon>Scleroderma</taxon>
    </lineage>
</organism>
<dbReference type="OrthoDB" id="27962at2759"/>
<feature type="region of interest" description="Disordered" evidence="3">
    <location>
        <begin position="232"/>
        <end position="251"/>
    </location>
</feature>
<evidence type="ECO:0000259" key="5">
    <source>
        <dbReference type="Pfam" id="PF26251"/>
    </source>
</evidence>
<evidence type="ECO:0000256" key="2">
    <source>
        <dbReference type="ARBA" id="ARBA00023034"/>
    </source>
</evidence>
<dbReference type="STRING" id="1036808.A0A0C3AK19"/>
<dbReference type="HOGENOM" id="CLU_002231_2_1_1"/>
<sequence>MSSFAFASLAHIRILLIPVGPIPRDVFDAHATEIRAFDSIRLGDVPGDVKGEKARFMPNPLSSGYLHLSFSSRPSSPTHDSLYLFRPSLFNHAVIGVTAYSSTYTPDAAFEQLENVISDISPENSAFPFSKMCFMFQNEDSGSGSLHDSPPGVVVIPSVMGNKKLYIGTLLADLCSQVLGEFGRVVQVLETPAGNEHLNAALFPTLPTCADMSSAAESHSYLSASSYPPHSSQFDLNPSTTPNQGIKRNSSVGTGLYPSSTSLHRQSTLGPPPVKKRLSGLGATSSHARLYKVYGDFFLLAGRTQDAQIWYQEALNLFKAGSDPVWQASAIEGLAVISVIDLWASGQGLQTSISDMKEPWMEIYDQLSQVIALYLKSSTPLEPPQDYTLLAFIYTVAVLRQTSLLFCVWSSKGWGALAFVSMLQPGSTSYLQKIISDNSLINLERLSAITGITRSQIANTLSQAHGPWLLHLDPYQRLVVLQSMASIYSCLGFKRKEIYVLREVVSCIMDLVVCGREEDEQIRKSDVGSAGSTVFGGLSSGDEPATLAGSVGIRRNESWDGNQSILRLLYYTCKVLGVNLESVNLADALTGDGSKANDLTKGDKPLPEVLDVTKSPNMSFGWPELQVGVIREAIAVAEALPDHLAVARISLSALKTMRTVLTASDQFHLHQTASRSLSVLKRRGETTTVEWWAGHLLLSIVLMPLPSYRFPNEQSKSLLASNVASENSIVAGVADPFLYNPRKSTNVQRKCVLVQGEVAELTITLHNPFVFDLELQSVSLITSGVALECGPLSSIVLRSNSIHKLLVSAVAKESGILIIKGCIVQAPNGAPREFLLPVSTETEEDHQNRRRSMIKCESERTKYTGLDSLPWERGAKRFSAMQQPQKAKLQYLECVVVPEQPLLRVRWTSLTHGALMLYNGERSSIRLTLENVSAWSIDFLRLSFEDSTILPAQEALSEGELSAFEAYETEYDLIHRKVFSWDSDKEVKVVTSGRKIVLSVTCFGKLGCTSGAVHISYAHLHRHNEDEMETFYTRQLTYPVTVTVYQTLECSDMNIMPMEALSNLPSAQVNLTNITSDNLHQWCIFSIEVRNTYGSPFEVTFTRSQDGTETATESCIVPPGSTSRIIIPIKRFRLTKELILRPIPTLSDRQFVVAKSSSSQVDEEAQCELFWYREELLKVVHGHWKEANGSRFGDLLFREQRVTKQMLNALKTDLVHVDFSFTRCEVEDEQPRPLERLGGKFCATPNTIINLRVRATNTSPFQLDVVINLLLSPEEHILYEGVLTGVPLGKVNCGQSRFIEVPICFLCMGQFEVGAEARILGIVGKSGRVGVGWLRVNVNPNGQN</sequence>
<evidence type="ECO:0000313" key="10">
    <source>
        <dbReference type="Proteomes" id="UP000053989"/>
    </source>
</evidence>
<evidence type="ECO:0000313" key="9">
    <source>
        <dbReference type="EMBL" id="KIM65297.1"/>
    </source>
</evidence>
<gene>
    <name evidence="9" type="ORF">SCLCIDRAFT_1212461</name>
</gene>
<dbReference type="GO" id="GO:0005802">
    <property type="term" value="C:trans-Golgi network"/>
    <property type="evidence" value="ECO:0007669"/>
    <property type="project" value="TreeGrafter"/>
</dbReference>
<dbReference type="InterPro" id="IPR058567">
    <property type="entry name" value="Ig_TRAPPC9_Trs120_3rd"/>
</dbReference>
<dbReference type="Proteomes" id="UP000053989">
    <property type="component" value="Unassembled WGS sequence"/>
</dbReference>
<dbReference type="InterPro" id="IPR058563">
    <property type="entry name" value="Trs120_TRAPPC9_N"/>
</dbReference>
<dbReference type="InterPro" id="IPR058565">
    <property type="entry name" value="Ig_TRAPPC9_Trs120_1st"/>
</dbReference>
<protein>
    <submittedName>
        <fullName evidence="9">Uncharacterized protein</fullName>
    </submittedName>
</protein>
<feature type="domain" description="Trs120/TRAPPC9 first Ig-like" evidence="6">
    <location>
        <begin position="699"/>
        <end position="899"/>
    </location>
</feature>
<evidence type="ECO:0000256" key="1">
    <source>
        <dbReference type="ARBA" id="ARBA00004555"/>
    </source>
</evidence>